<dbReference type="PROSITE" id="PS51259">
    <property type="entry name" value="MHD2"/>
    <property type="match status" value="1"/>
</dbReference>
<keyword evidence="9" id="KW-1185">Reference proteome</keyword>
<protein>
    <recommendedName>
        <fullName evidence="10">C2 domain-containing protein</fullName>
    </recommendedName>
</protein>
<dbReference type="SMART" id="SM00239">
    <property type="entry name" value="C2"/>
    <property type="match status" value="1"/>
</dbReference>
<dbReference type="AlphaFoldDB" id="T1ESG4"/>
<dbReference type="STRING" id="6412.T1ESG4"/>
<dbReference type="EMBL" id="AMQM01001063">
    <property type="status" value="NOT_ANNOTATED_CDS"/>
    <property type="molecule type" value="Genomic_DNA"/>
</dbReference>
<feature type="domain" description="C2" evidence="4">
    <location>
        <begin position="881"/>
        <end position="1009"/>
    </location>
</feature>
<evidence type="ECO:0000256" key="3">
    <source>
        <dbReference type="SAM" id="MobiDB-lite"/>
    </source>
</evidence>
<feature type="domain" description="MHD1" evidence="5">
    <location>
        <begin position="468"/>
        <end position="600"/>
    </location>
</feature>
<dbReference type="HOGENOM" id="CLU_001304_2_0_1"/>
<reference evidence="7 9" key="2">
    <citation type="journal article" date="2013" name="Nature">
        <title>Insights into bilaterian evolution from three spiralian genomes.</title>
        <authorList>
            <person name="Simakov O."/>
            <person name="Marletaz F."/>
            <person name="Cho S.J."/>
            <person name="Edsinger-Gonzales E."/>
            <person name="Havlak P."/>
            <person name="Hellsten U."/>
            <person name="Kuo D.H."/>
            <person name="Larsson T."/>
            <person name="Lv J."/>
            <person name="Arendt D."/>
            <person name="Savage R."/>
            <person name="Osoegawa K."/>
            <person name="de Jong P."/>
            <person name="Grimwood J."/>
            <person name="Chapman J.A."/>
            <person name="Shapiro H."/>
            <person name="Aerts A."/>
            <person name="Otillar R.P."/>
            <person name="Terry A.Y."/>
            <person name="Boore J.L."/>
            <person name="Grigoriev I.V."/>
            <person name="Lindberg D.R."/>
            <person name="Seaver E.C."/>
            <person name="Weisblat D.A."/>
            <person name="Putnam N.H."/>
            <person name="Rokhsar D.S."/>
        </authorList>
    </citation>
    <scope>NUCLEOTIDE SEQUENCE</scope>
</reference>
<dbReference type="EnsemblMetazoa" id="HelroT162287">
    <property type="protein sequence ID" value="HelroP162287"/>
    <property type="gene ID" value="HelroG162287"/>
</dbReference>
<sequence>MPNELGQVSFEVRNLNCTSDLWYNLGGGTACYLIEYRDEDDDLRSLIKSKFSSESDDFLGQVIIEACTLVGETELWYSLAVTASMSKSDEKYSTPAPQKIRLRSQIKKSDSYSATKKYLTSAKIFDSDRLQLRHSEKRTDRSAVSGAIRLKISVEIKGEEKVAPYHVQYNCLHENLFQYLLDNNGTYFRLPTPKKSDDWKVYFDARSQEIVDEFAMRYGIESIYQTMLQFSCLFPLCKKPNIAAVLNSLLTNIISFYAHNSSTNSITASDRLNSSNFGTTFSSQDEDRLEDLRSSIKLLISISNFRTKVQELSSPLKVSVIISDCVKACITSSYQHIFNNCIELYAKEFESDSTNADHGHNNSTQEQQQKQQQQTDEGPGCTKHLSFWMKLIMLMILTIDEDINVYSNVFDQFFDDLNVGNISAVTQWQLFCQDLKFLLEDHCKETHCATSDYVNLHNRVNSFYDKFIAVLPASSHFEWSSRNAKNNEIDGEVDENEDTSTMPSFPLWFEHFIQKWFKENDDASVALAKNAYLRDKKEKFPKASPPVLFSCSVTDVFTQLNQCYTVVSTLIKPHASTGLRYLMAFASTIENVLMSYSSNLKEDFPSFCNDNSISCRLMNNIQQLRIELEKIFLIMGGDKMKAQVVLFLNGVQQKLSSVLDQTIAIFCNRIIRLTSAQHFISLTPFVAEKVTEMSHLLAAVQGQGQILLSQPSQKNAIINESNKTLSPLIDYLDANLAIFAQLCEKTVLKRLLKALWRVVMRKLEVQIVLPPVQSNKQSFPELPVDLLSQIQQKQTKLVINLSEKQRMVLEMILDTLKQFFWANNNGLKKSFLQRDLSYQTLVNALFMYTQSTDILIKAFVESQSCQVPDRFPDDTPNENYGMLSMQLDFFTHPATGDHKITVKIVAVADIVWNQKSSNIFQPFLKLHMLGPNMATRRRVESTKVKSGLFPKFNESFTFFLDNECELEFYELHICLKDYCFAREDRLIGVSVYQLRDIVDQQRTNCSSWLCFKRSVYVDEIGYMILRVLSQRTNDQIAKEFFKLKTEVRYS</sequence>
<evidence type="ECO:0008006" key="10">
    <source>
        <dbReference type="Google" id="ProtNLM"/>
    </source>
</evidence>
<dbReference type="Gene3D" id="2.60.40.150">
    <property type="entry name" value="C2 domain"/>
    <property type="match status" value="1"/>
</dbReference>
<organism evidence="8 9">
    <name type="scientific">Helobdella robusta</name>
    <name type="common">Californian leech</name>
    <dbReference type="NCBI Taxonomy" id="6412"/>
    <lineage>
        <taxon>Eukaryota</taxon>
        <taxon>Metazoa</taxon>
        <taxon>Spiralia</taxon>
        <taxon>Lophotrochozoa</taxon>
        <taxon>Annelida</taxon>
        <taxon>Clitellata</taxon>
        <taxon>Hirudinea</taxon>
        <taxon>Rhynchobdellida</taxon>
        <taxon>Glossiphoniidae</taxon>
        <taxon>Helobdella</taxon>
    </lineage>
</organism>
<dbReference type="KEGG" id="hro:HELRODRAFT_162287"/>
<dbReference type="GO" id="GO:0017075">
    <property type="term" value="F:syntaxin-1 binding"/>
    <property type="evidence" value="ECO:0000318"/>
    <property type="project" value="GO_Central"/>
</dbReference>
<dbReference type="InterPro" id="IPR000008">
    <property type="entry name" value="C2_dom"/>
</dbReference>
<accession>T1ESG4</accession>
<dbReference type="GO" id="GO:0016081">
    <property type="term" value="P:synaptic vesicle docking"/>
    <property type="evidence" value="ECO:0000318"/>
    <property type="project" value="GO_Central"/>
</dbReference>
<dbReference type="GO" id="GO:0031594">
    <property type="term" value="C:neuromuscular junction"/>
    <property type="evidence" value="ECO:0000318"/>
    <property type="project" value="GO_Central"/>
</dbReference>
<dbReference type="GO" id="GO:0043195">
    <property type="term" value="C:terminal bouton"/>
    <property type="evidence" value="ECO:0000318"/>
    <property type="project" value="GO_Central"/>
</dbReference>
<dbReference type="OrthoDB" id="5831756at2759"/>
<dbReference type="InterPro" id="IPR014770">
    <property type="entry name" value="Munc13_1"/>
</dbReference>
<name>T1ESG4_HELRO</name>
<dbReference type="GeneID" id="20199514"/>
<feature type="region of interest" description="Disordered" evidence="3">
    <location>
        <begin position="353"/>
        <end position="379"/>
    </location>
</feature>
<dbReference type="Gene3D" id="1.20.58.1100">
    <property type="match status" value="1"/>
</dbReference>
<dbReference type="SUPFAM" id="SSF49562">
    <property type="entry name" value="C2 domain (Calcium/lipid-binding domain, CaLB)"/>
    <property type="match status" value="1"/>
</dbReference>
<keyword evidence="2" id="KW-0862">Zinc</keyword>
<dbReference type="SMART" id="SM01145">
    <property type="entry name" value="DUF1041"/>
    <property type="match status" value="1"/>
</dbReference>
<dbReference type="GO" id="GO:0008270">
    <property type="term" value="F:zinc ion binding"/>
    <property type="evidence" value="ECO:0007669"/>
    <property type="project" value="UniProtKB-KW"/>
</dbReference>
<dbReference type="InterPro" id="IPR035892">
    <property type="entry name" value="C2_domain_sf"/>
</dbReference>
<evidence type="ECO:0000259" key="5">
    <source>
        <dbReference type="PROSITE" id="PS51258"/>
    </source>
</evidence>
<dbReference type="FunCoup" id="T1ESG4">
    <property type="interactions" value="74"/>
</dbReference>
<dbReference type="Gene3D" id="1.10.357.50">
    <property type="match status" value="1"/>
</dbReference>
<dbReference type="CTD" id="20199514"/>
<gene>
    <name evidence="8" type="primary">20199514</name>
    <name evidence="7" type="ORF">HELRODRAFT_162287</name>
</gene>
<proteinExistence type="predicted"/>
<evidence type="ECO:0000256" key="2">
    <source>
        <dbReference type="ARBA" id="ARBA00022771"/>
    </source>
</evidence>
<reference evidence="9" key="1">
    <citation type="submission" date="2012-12" db="EMBL/GenBank/DDBJ databases">
        <authorList>
            <person name="Hellsten U."/>
            <person name="Grimwood J."/>
            <person name="Chapman J.A."/>
            <person name="Shapiro H."/>
            <person name="Aerts A."/>
            <person name="Otillar R.P."/>
            <person name="Terry A.Y."/>
            <person name="Boore J.L."/>
            <person name="Simakov O."/>
            <person name="Marletaz F."/>
            <person name="Cho S.-J."/>
            <person name="Edsinger-Gonzales E."/>
            <person name="Havlak P."/>
            <person name="Kuo D.-H."/>
            <person name="Larsson T."/>
            <person name="Lv J."/>
            <person name="Arendt D."/>
            <person name="Savage R."/>
            <person name="Osoegawa K."/>
            <person name="de Jong P."/>
            <person name="Lindberg D.R."/>
            <person name="Seaver E.C."/>
            <person name="Weisblat D.A."/>
            <person name="Putnam N.H."/>
            <person name="Grigoriev I.V."/>
            <person name="Rokhsar D.S."/>
        </authorList>
    </citation>
    <scope>NUCLEOTIDE SEQUENCE</scope>
</reference>
<dbReference type="PANTHER" id="PTHR10480">
    <property type="entry name" value="PROTEIN UNC-13 HOMOLOG"/>
    <property type="match status" value="1"/>
</dbReference>
<dbReference type="GO" id="GO:0042734">
    <property type="term" value="C:presynaptic membrane"/>
    <property type="evidence" value="ECO:0000318"/>
    <property type="project" value="GO_Central"/>
</dbReference>
<feature type="compositionally biased region" description="Low complexity" evidence="3">
    <location>
        <begin position="365"/>
        <end position="374"/>
    </location>
</feature>
<dbReference type="GO" id="GO:0005516">
    <property type="term" value="F:calmodulin binding"/>
    <property type="evidence" value="ECO:0000318"/>
    <property type="project" value="GO_Central"/>
</dbReference>
<dbReference type="GO" id="GO:0035249">
    <property type="term" value="P:synaptic transmission, glutamatergic"/>
    <property type="evidence" value="ECO:0000318"/>
    <property type="project" value="GO_Central"/>
</dbReference>
<keyword evidence="1" id="KW-0677">Repeat</keyword>
<dbReference type="Proteomes" id="UP000015101">
    <property type="component" value="Unassembled WGS sequence"/>
</dbReference>
<dbReference type="InterPro" id="IPR014772">
    <property type="entry name" value="Munc13_dom-2"/>
</dbReference>
<dbReference type="GO" id="GO:0005886">
    <property type="term" value="C:plasma membrane"/>
    <property type="evidence" value="ECO:0000318"/>
    <property type="project" value="GO_Central"/>
</dbReference>
<dbReference type="GO" id="GO:0061789">
    <property type="term" value="P:dense core granule priming"/>
    <property type="evidence" value="ECO:0000318"/>
    <property type="project" value="GO_Central"/>
</dbReference>
<dbReference type="RefSeq" id="XP_009022782.1">
    <property type="nucleotide sequence ID" value="XM_009024534.1"/>
</dbReference>
<dbReference type="EMBL" id="KB097143">
    <property type="protein sequence ID" value="ESN98828.1"/>
    <property type="molecule type" value="Genomic_DNA"/>
</dbReference>
<dbReference type="GO" id="GO:0019992">
    <property type="term" value="F:diacylglycerol binding"/>
    <property type="evidence" value="ECO:0007669"/>
    <property type="project" value="InterPro"/>
</dbReference>
<keyword evidence="2" id="KW-0863">Zinc-finger</keyword>
<dbReference type="Pfam" id="PF00168">
    <property type="entry name" value="C2"/>
    <property type="match status" value="1"/>
</dbReference>
<dbReference type="InterPro" id="IPR010439">
    <property type="entry name" value="MUN_dom"/>
</dbReference>
<evidence type="ECO:0000256" key="1">
    <source>
        <dbReference type="ARBA" id="ARBA00022737"/>
    </source>
</evidence>
<evidence type="ECO:0000259" key="6">
    <source>
        <dbReference type="PROSITE" id="PS51259"/>
    </source>
</evidence>
<evidence type="ECO:0000313" key="8">
    <source>
        <dbReference type="EnsemblMetazoa" id="HelroP162287"/>
    </source>
</evidence>
<evidence type="ECO:0000259" key="4">
    <source>
        <dbReference type="PROSITE" id="PS50004"/>
    </source>
</evidence>
<evidence type="ECO:0000313" key="9">
    <source>
        <dbReference type="Proteomes" id="UP000015101"/>
    </source>
</evidence>
<feature type="domain" description="MHD2" evidence="6">
    <location>
        <begin position="722"/>
        <end position="859"/>
    </location>
</feature>
<dbReference type="PANTHER" id="PTHR10480:SF12">
    <property type="entry name" value="UNC-13, ISOFORM E"/>
    <property type="match status" value="1"/>
</dbReference>
<dbReference type="PROSITE" id="PS51258">
    <property type="entry name" value="MHD1"/>
    <property type="match status" value="1"/>
</dbReference>
<evidence type="ECO:0000313" key="7">
    <source>
        <dbReference type="EMBL" id="ESN98828.1"/>
    </source>
</evidence>
<dbReference type="FunFam" id="1.10.357.50:FF:000015">
    <property type="entry name" value="Predicted protein"/>
    <property type="match status" value="1"/>
</dbReference>
<dbReference type="InterPro" id="IPR027080">
    <property type="entry name" value="Unc-13"/>
</dbReference>
<dbReference type="Pfam" id="PF06292">
    <property type="entry name" value="MUN"/>
    <property type="match status" value="1"/>
</dbReference>
<reference evidence="8" key="3">
    <citation type="submission" date="2015-06" db="UniProtKB">
        <authorList>
            <consortium name="EnsemblMetazoa"/>
        </authorList>
    </citation>
    <scope>IDENTIFICATION</scope>
</reference>
<dbReference type="eggNOG" id="KOG1011">
    <property type="taxonomic scope" value="Eukaryota"/>
</dbReference>
<dbReference type="GO" id="GO:0016082">
    <property type="term" value="P:synaptic vesicle priming"/>
    <property type="evidence" value="ECO:0000318"/>
    <property type="project" value="GO_Central"/>
</dbReference>
<dbReference type="GO" id="GO:0030672">
    <property type="term" value="C:synaptic vesicle membrane"/>
    <property type="evidence" value="ECO:0000318"/>
    <property type="project" value="GO_Central"/>
</dbReference>
<dbReference type="InParanoid" id="T1ESG4"/>
<dbReference type="PROSITE" id="PS50004">
    <property type="entry name" value="C2"/>
    <property type="match status" value="1"/>
</dbReference>
<keyword evidence="2" id="KW-0479">Metal-binding</keyword>